<keyword evidence="1" id="KW-0805">Transcription regulation</keyword>
<dbReference type="Pfam" id="PF12833">
    <property type="entry name" value="HTH_18"/>
    <property type="match status" value="1"/>
</dbReference>
<keyword evidence="3" id="KW-0804">Transcription</keyword>
<dbReference type="Proteomes" id="UP001267638">
    <property type="component" value="Unassembled WGS sequence"/>
</dbReference>
<reference evidence="5 6" key="1">
    <citation type="submission" date="2023-07" db="EMBL/GenBank/DDBJ databases">
        <title>Sorghum-associated microbial communities from plants grown in Nebraska, USA.</title>
        <authorList>
            <person name="Schachtman D."/>
        </authorList>
    </citation>
    <scope>NUCLEOTIDE SEQUENCE [LARGE SCALE GENOMIC DNA]</scope>
    <source>
        <strain evidence="5 6">4256</strain>
    </source>
</reference>
<evidence type="ECO:0000313" key="6">
    <source>
        <dbReference type="Proteomes" id="UP001267638"/>
    </source>
</evidence>
<accession>A0ABU1X6K5</accession>
<dbReference type="EMBL" id="JAVDWV010000023">
    <property type="protein sequence ID" value="MDR7156924.1"/>
    <property type="molecule type" value="Genomic_DNA"/>
</dbReference>
<gene>
    <name evidence="5" type="ORF">J2W40_003770</name>
</gene>
<comment type="caution">
    <text evidence="5">The sequence shown here is derived from an EMBL/GenBank/DDBJ whole genome shotgun (WGS) entry which is preliminary data.</text>
</comment>
<dbReference type="PANTHER" id="PTHR47894:SF4">
    <property type="entry name" value="HTH-TYPE TRANSCRIPTIONAL REGULATOR GADX"/>
    <property type="match status" value="1"/>
</dbReference>
<dbReference type="PRINTS" id="PR00032">
    <property type="entry name" value="HTHARAC"/>
</dbReference>
<feature type="domain" description="HTH araC/xylS-type" evidence="4">
    <location>
        <begin position="251"/>
        <end position="349"/>
    </location>
</feature>
<evidence type="ECO:0000256" key="1">
    <source>
        <dbReference type="ARBA" id="ARBA00023015"/>
    </source>
</evidence>
<proteinExistence type="predicted"/>
<dbReference type="Pfam" id="PF12625">
    <property type="entry name" value="Arabinose_bd"/>
    <property type="match status" value="1"/>
</dbReference>
<evidence type="ECO:0000256" key="2">
    <source>
        <dbReference type="ARBA" id="ARBA00023125"/>
    </source>
</evidence>
<dbReference type="InterPro" id="IPR009057">
    <property type="entry name" value="Homeodomain-like_sf"/>
</dbReference>
<keyword evidence="6" id="KW-1185">Reference proteome</keyword>
<dbReference type="PROSITE" id="PS01124">
    <property type="entry name" value="HTH_ARAC_FAMILY_2"/>
    <property type="match status" value="1"/>
</dbReference>
<dbReference type="PANTHER" id="PTHR47894">
    <property type="entry name" value="HTH-TYPE TRANSCRIPTIONAL REGULATOR GADX"/>
    <property type="match status" value="1"/>
</dbReference>
<protein>
    <submittedName>
        <fullName evidence="5">AraC-like DNA-binding protein</fullName>
    </submittedName>
</protein>
<dbReference type="SMART" id="SM00342">
    <property type="entry name" value="HTH_ARAC"/>
    <property type="match status" value="1"/>
</dbReference>
<evidence type="ECO:0000313" key="5">
    <source>
        <dbReference type="EMBL" id="MDR7156924.1"/>
    </source>
</evidence>
<evidence type="ECO:0000259" key="4">
    <source>
        <dbReference type="PROSITE" id="PS01124"/>
    </source>
</evidence>
<dbReference type="Gene3D" id="1.10.10.60">
    <property type="entry name" value="Homeodomain-like"/>
    <property type="match status" value="1"/>
</dbReference>
<dbReference type="InterPro" id="IPR032687">
    <property type="entry name" value="AraC-type_N"/>
</dbReference>
<keyword evidence="2" id="KW-0238">DNA-binding</keyword>
<name>A0ABU1X6K5_SPHXE</name>
<evidence type="ECO:0000256" key="3">
    <source>
        <dbReference type="ARBA" id="ARBA00023163"/>
    </source>
</evidence>
<dbReference type="SUPFAM" id="SSF46689">
    <property type="entry name" value="Homeodomain-like"/>
    <property type="match status" value="1"/>
</dbReference>
<dbReference type="InterPro" id="IPR018060">
    <property type="entry name" value="HTH_AraC"/>
</dbReference>
<dbReference type="InterPro" id="IPR020449">
    <property type="entry name" value="Tscrpt_reg_AraC-type_HTH"/>
</dbReference>
<dbReference type="RefSeq" id="WP_310227462.1">
    <property type="nucleotide sequence ID" value="NZ_JAVDWV010000023.1"/>
</dbReference>
<sequence>MDDQDYFFGLAGPLEAVPAAGSMRAANLRGFSEFIRSRGGAPHRILRQHGLDPRALANPDGHVSCQQVAAMFEYCSVQFDDPIFGLNLAATQDADVFGSVTAVCRAAPDMRSVIMCLINYLPVAHSPEAQLELVEQSPTAELRWTVRADVGFNVQANYQAMMLILTLLRVVSAGRFQPAGVQLSIDASPHDLLQIESLTGAPVSHRAECNSIVFSAAMLDLPISSANRLVYRLLGGYLARLRILNRADMSERTRSYVRGALPAGNCSVERCAEQLGLSVRTLQGRLAAHGLRFSDLVEEQREQLARIYLSQTPMAIDEVADRLGYAEQTSFGRAFKRWTGLTPRAFRRHRA</sequence>
<organism evidence="5 6">
    <name type="scientific">Sphingobium xenophagum</name>
    <dbReference type="NCBI Taxonomy" id="121428"/>
    <lineage>
        <taxon>Bacteria</taxon>
        <taxon>Pseudomonadati</taxon>
        <taxon>Pseudomonadota</taxon>
        <taxon>Alphaproteobacteria</taxon>
        <taxon>Sphingomonadales</taxon>
        <taxon>Sphingomonadaceae</taxon>
        <taxon>Sphingobium</taxon>
    </lineage>
</organism>